<dbReference type="Pfam" id="PF00448">
    <property type="entry name" value="SRP54"/>
    <property type="match status" value="1"/>
</dbReference>
<dbReference type="FunFam" id="3.40.50.300:FF:000695">
    <property type="entry name" value="Flagellar biosynthesis regulator FlhF"/>
    <property type="match status" value="1"/>
</dbReference>
<dbReference type="NCBIfam" id="TIGR03499">
    <property type="entry name" value="FlhF"/>
    <property type="match status" value="1"/>
</dbReference>
<organism evidence="16 17">
    <name type="scientific">Candidatus Kryptonium thompsonii</name>
    <dbReference type="NCBI Taxonomy" id="1633631"/>
    <lineage>
        <taxon>Bacteria</taxon>
        <taxon>Pseudomonadati</taxon>
        <taxon>Candidatus Kryptoniota</taxon>
        <taxon>Candidatus Kryptonium</taxon>
    </lineage>
</organism>
<dbReference type="Gene3D" id="3.40.50.300">
    <property type="entry name" value="P-loop containing nucleotide triphosphate hydrolases"/>
    <property type="match status" value="1"/>
</dbReference>
<evidence type="ECO:0000256" key="8">
    <source>
        <dbReference type="ARBA" id="ARBA00022927"/>
    </source>
</evidence>
<dbReference type="Gene3D" id="1.20.120.1380">
    <property type="entry name" value="Flagellar FlhF biosynthesis protein, N domain"/>
    <property type="match status" value="1"/>
</dbReference>
<dbReference type="OrthoDB" id="9778554at2"/>
<feature type="domain" description="AAA+ ATPase" evidence="14">
    <location>
        <begin position="201"/>
        <end position="343"/>
    </location>
</feature>
<evidence type="ECO:0000313" key="16">
    <source>
        <dbReference type="EMBL" id="CUU07080.1"/>
    </source>
</evidence>
<dbReference type="EMBL" id="FAOP01000006">
    <property type="protein sequence ID" value="CUU07080.1"/>
    <property type="molecule type" value="Genomic_DNA"/>
</dbReference>
<dbReference type="SMART" id="SM00962">
    <property type="entry name" value="SRP54"/>
    <property type="match status" value="1"/>
</dbReference>
<evidence type="ECO:0000256" key="3">
    <source>
        <dbReference type="ARBA" id="ARBA00014919"/>
    </source>
</evidence>
<dbReference type="AlphaFoldDB" id="A0A0P1MGK8"/>
<dbReference type="Proteomes" id="UP000182011">
    <property type="component" value="Unassembled WGS sequence"/>
</dbReference>
<protein>
    <recommendedName>
        <fullName evidence="3 13">Flagellar biosynthesis protein FlhF</fullName>
    </recommendedName>
</protein>
<dbReference type="GO" id="GO:0006614">
    <property type="term" value="P:SRP-dependent cotranslational protein targeting to membrane"/>
    <property type="evidence" value="ECO:0007669"/>
    <property type="project" value="UniProtKB-UniRule"/>
</dbReference>
<evidence type="ECO:0000256" key="5">
    <source>
        <dbReference type="ARBA" id="ARBA00022475"/>
    </source>
</evidence>
<accession>A0A0P1MGK8</accession>
<keyword evidence="8" id="KW-0653">Protein transport</keyword>
<dbReference type="SMART" id="SM00382">
    <property type="entry name" value="AAA"/>
    <property type="match status" value="1"/>
</dbReference>
<feature type="domain" description="SRP54-type proteins GTP-binding" evidence="15">
    <location>
        <begin position="202"/>
        <end position="393"/>
    </location>
</feature>
<dbReference type="GO" id="GO:0005886">
    <property type="term" value="C:plasma membrane"/>
    <property type="evidence" value="ECO:0007669"/>
    <property type="project" value="UniProtKB-SubCell"/>
</dbReference>
<dbReference type="GO" id="GO:0005525">
    <property type="term" value="F:GTP binding"/>
    <property type="evidence" value="ECO:0007669"/>
    <property type="project" value="UniProtKB-UniRule"/>
</dbReference>
<keyword evidence="16" id="KW-0966">Cell projection</keyword>
<evidence type="ECO:0000256" key="7">
    <source>
        <dbReference type="ARBA" id="ARBA00022795"/>
    </source>
</evidence>
<dbReference type="GO" id="GO:0015031">
    <property type="term" value="P:protein transport"/>
    <property type="evidence" value="ECO:0007669"/>
    <property type="project" value="UniProtKB-KW"/>
</dbReference>
<keyword evidence="11" id="KW-1006">Bacterial flagellum protein export</keyword>
<keyword evidence="16" id="KW-0282">Flagellum</keyword>
<evidence type="ECO:0000256" key="9">
    <source>
        <dbReference type="ARBA" id="ARBA00023134"/>
    </source>
</evidence>
<evidence type="ECO:0000256" key="10">
    <source>
        <dbReference type="ARBA" id="ARBA00023136"/>
    </source>
</evidence>
<evidence type="ECO:0000256" key="12">
    <source>
        <dbReference type="ARBA" id="ARBA00025337"/>
    </source>
</evidence>
<dbReference type="InterPro" id="IPR027417">
    <property type="entry name" value="P-loop_NTPase"/>
</dbReference>
<dbReference type="GO" id="GO:0044781">
    <property type="term" value="P:bacterial-type flagellum organization"/>
    <property type="evidence" value="ECO:0007669"/>
    <property type="project" value="UniProtKB-UniRule"/>
</dbReference>
<dbReference type="InterPro" id="IPR020006">
    <property type="entry name" value="FlhF"/>
</dbReference>
<dbReference type="GO" id="GO:0005047">
    <property type="term" value="F:signal recognition particle binding"/>
    <property type="evidence" value="ECO:0007669"/>
    <property type="project" value="TreeGrafter"/>
</dbReference>
<comment type="function">
    <text evidence="12">Necessary for flagellar biosynthesis. May be involved in translocation of the flagellum.</text>
</comment>
<gene>
    <name evidence="16" type="ORF">JGI4_01702</name>
</gene>
<dbReference type="CDD" id="cd17873">
    <property type="entry name" value="FlhF"/>
    <property type="match status" value="1"/>
</dbReference>
<dbReference type="RefSeq" id="WP_075427762.1">
    <property type="nucleotide sequence ID" value="NZ_CZVL01000050.1"/>
</dbReference>
<reference evidence="16 17" key="1">
    <citation type="submission" date="2015-11" db="EMBL/GenBank/DDBJ databases">
        <authorList>
            <person name="Zhang Y."/>
            <person name="Guo Z."/>
        </authorList>
    </citation>
    <scope>NUCLEOTIDE SEQUENCE [LARGE SCALE GENOMIC DNA]</scope>
    <source>
        <strain evidence="16">JGI-4</strain>
    </source>
</reference>
<evidence type="ECO:0000256" key="6">
    <source>
        <dbReference type="ARBA" id="ARBA00022741"/>
    </source>
</evidence>
<comment type="similarity">
    <text evidence="2">Belongs to the GTP-binding SRP family.</text>
</comment>
<evidence type="ECO:0000256" key="13">
    <source>
        <dbReference type="NCBIfam" id="TIGR03499"/>
    </source>
</evidence>
<keyword evidence="7" id="KW-1005">Bacterial flagellum biogenesis</keyword>
<sequence length="397" mass="44928">MKIKKFVAPTLKEATEIMKRELGEEAIILGTRRIKQPGIFGFLKPELIEIVGAVEDEKIFKHKSNGEDIPGNTVDLLKKMSKDIEARRKNSSEEIDAEPFEKYDYSEIKSEIEEVKQALNQITEHLKYKSSIQYPAALRKAFVNLIEKEVEEGLANKIARAVLTNLSGDELRNEKRVEEEIIKIISELVKFSKPVKPVRRKTFVLAFVGPTGVGKTTTVAKLAAIYRLFENAKVALISADTYRIAAIEQLQTFANIANIPMDVAYTSEDMARLVRKHQDKDIILIDTVGRNQRQSEHIFELAKFIKSADPDEVHLVLSATSSYKNMIDVYNRFKVLVPNRLLFSKVDEAICLGYILNMAYKTKLPLSYITTGQNVPDDIAVAEPKVIANLIYKEVLL</sequence>
<accession>A0A0P1MHJ5</accession>
<name>A0A0P1MGK8_9BACT</name>
<evidence type="ECO:0000313" key="17">
    <source>
        <dbReference type="Proteomes" id="UP000182011"/>
    </source>
</evidence>
<dbReference type="InterPro" id="IPR003593">
    <property type="entry name" value="AAA+_ATPase"/>
</dbReference>
<evidence type="ECO:0000256" key="11">
    <source>
        <dbReference type="ARBA" id="ARBA00023225"/>
    </source>
</evidence>
<comment type="subcellular location">
    <subcellularLocation>
        <location evidence="1">Cell membrane</location>
        <topology evidence="1">Peripheral membrane protein</topology>
        <orientation evidence="1">Cytoplasmic side</orientation>
    </subcellularLocation>
</comment>
<keyword evidence="6" id="KW-0547">Nucleotide-binding</keyword>
<dbReference type="PANTHER" id="PTHR43134:SF3">
    <property type="entry name" value="FLAGELLAR BIOSYNTHESIS PROTEIN FLHF"/>
    <property type="match status" value="1"/>
</dbReference>
<keyword evidence="5" id="KW-1003">Cell membrane</keyword>
<evidence type="ECO:0000259" key="15">
    <source>
        <dbReference type="SMART" id="SM00962"/>
    </source>
</evidence>
<dbReference type="SUPFAM" id="SSF52540">
    <property type="entry name" value="P-loop containing nucleoside triphosphate hydrolases"/>
    <property type="match status" value="1"/>
</dbReference>
<evidence type="ECO:0000256" key="4">
    <source>
        <dbReference type="ARBA" id="ARBA00022448"/>
    </source>
</evidence>
<evidence type="ECO:0000259" key="14">
    <source>
        <dbReference type="SMART" id="SM00382"/>
    </source>
</evidence>
<keyword evidence="4" id="KW-0813">Transport</keyword>
<proteinExistence type="inferred from homology"/>
<keyword evidence="16" id="KW-0969">Cilium</keyword>
<accession>A0A0S4N8C6</accession>
<dbReference type="GO" id="GO:0003924">
    <property type="term" value="F:GTPase activity"/>
    <property type="evidence" value="ECO:0007669"/>
    <property type="project" value="UniProtKB-UniRule"/>
</dbReference>
<dbReference type="InterPro" id="IPR000897">
    <property type="entry name" value="SRP54_GTPase_dom"/>
</dbReference>
<dbReference type="PANTHER" id="PTHR43134">
    <property type="entry name" value="SIGNAL RECOGNITION PARTICLE RECEPTOR SUBUNIT ALPHA"/>
    <property type="match status" value="1"/>
</dbReference>
<dbReference type="STRING" id="1633631.GCA_001442925_01697"/>
<keyword evidence="9" id="KW-0342">GTP-binding</keyword>
<dbReference type="InterPro" id="IPR047040">
    <property type="entry name" value="FlhF__GTPase_dom"/>
</dbReference>
<evidence type="ECO:0000256" key="1">
    <source>
        <dbReference type="ARBA" id="ARBA00004413"/>
    </source>
</evidence>
<keyword evidence="10" id="KW-0472">Membrane</keyword>
<evidence type="ECO:0000256" key="2">
    <source>
        <dbReference type="ARBA" id="ARBA00008531"/>
    </source>
</evidence>